<dbReference type="EMBL" id="JBEPLW010000002">
    <property type="protein sequence ID" value="MET3574556.1"/>
    <property type="molecule type" value="Genomic_DNA"/>
</dbReference>
<dbReference type="NCBIfam" id="TIGR03057">
    <property type="entry name" value="xxxLxxG_by_4"/>
    <property type="match status" value="4"/>
</dbReference>
<name>A0ABV2G8E2_9BACL</name>
<organism evidence="7 8">
    <name type="scientific">Bhargavaea ullalensis</name>
    <dbReference type="NCBI Taxonomy" id="1265685"/>
    <lineage>
        <taxon>Bacteria</taxon>
        <taxon>Bacillati</taxon>
        <taxon>Bacillota</taxon>
        <taxon>Bacilli</taxon>
        <taxon>Bacillales</taxon>
        <taxon>Caryophanaceae</taxon>
        <taxon>Bhargavaea</taxon>
    </lineage>
</organism>
<keyword evidence="8" id="KW-1185">Reference proteome</keyword>
<protein>
    <submittedName>
        <fullName evidence="7">Membrane protein</fullName>
    </submittedName>
</protein>
<feature type="transmembrane region" description="Helical" evidence="5">
    <location>
        <begin position="538"/>
        <end position="558"/>
    </location>
</feature>
<evidence type="ECO:0000259" key="6">
    <source>
        <dbReference type="Pfam" id="PF12698"/>
    </source>
</evidence>
<feature type="transmembrane region" description="Helical" evidence="5">
    <location>
        <begin position="638"/>
        <end position="657"/>
    </location>
</feature>
<dbReference type="PANTHER" id="PTHR43077">
    <property type="entry name" value="TRANSPORT PERMEASE YVFS-RELATED"/>
    <property type="match status" value="1"/>
</dbReference>
<comment type="subcellular location">
    <subcellularLocation>
        <location evidence="1">Membrane</location>
        <topology evidence="1">Multi-pass membrane protein</topology>
    </subcellularLocation>
</comment>
<feature type="transmembrane region" description="Helical" evidence="5">
    <location>
        <begin position="16"/>
        <end position="38"/>
    </location>
</feature>
<dbReference type="InterPro" id="IPR051328">
    <property type="entry name" value="T7SS_ABC-Transporter"/>
</dbReference>
<dbReference type="Pfam" id="PF12698">
    <property type="entry name" value="ABC2_membrane_3"/>
    <property type="match status" value="2"/>
</dbReference>
<evidence type="ECO:0000256" key="3">
    <source>
        <dbReference type="ARBA" id="ARBA00022989"/>
    </source>
</evidence>
<evidence type="ECO:0000256" key="2">
    <source>
        <dbReference type="ARBA" id="ARBA00022692"/>
    </source>
</evidence>
<feature type="transmembrane region" description="Helical" evidence="5">
    <location>
        <begin position="608"/>
        <end position="629"/>
    </location>
</feature>
<proteinExistence type="predicted"/>
<evidence type="ECO:0000256" key="4">
    <source>
        <dbReference type="ARBA" id="ARBA00023136"/>
    </source>
</evidence>
<dbReference type="InterPro" id="IPR023908">
    <property type="entry name" value="xxxLxxG_rpt"/>
</dbReference>
<sequence length="728" mass="75462">MLKGELKNILHNRKMLIAIIAVLLVPVLYAGMLLWAFWDPYDRLSDLPVAIVNDDNGADYEGRQLDIGAEVTDKLMESKEFEFIEMTREKGEKALDGHDVYMLIEFPSNFSEHATTLLDDNPEKLAIEYRPNEGMNFLSGQIGETAMEKIRAEVNEQIVSVYSEQLFDAIAEMGDGFGDAADGAGQLEDGAKELHNGASDLKGYLEQLAGGSLTLVDGTDRLVSGTAEAAKGAGKLDQGLSSLSNGAGKLRTGANDAANGAAALKSGVQEYSASVAKLKDGIAAANAKDGDLIAALGELKAGADRVDGSVGQLENGAGQVQQGIEALAGQLGPVLQMLPPDQQAQLNGALEQLKEGSGSVTAGLSSLGQGTGSLAGGLGEAQSGAGQLAEARKQILAGASELDGSSAKLIEGASALAAGNAQLASGAGELDSGIKSAKEGSRTLASGLGSLQEGSGQLKAGTSELAQKSGELASGSGKLVSGTEELAAGSGTLREKLSEAHDTAGEVKADDRTIDMASAPVDVEKTSVDHVPNYGTGFTPYFLSLGLFVGALLITIVFPLVEPAVKPVNGWRWAGSKVAILAVVGLIQALAAVAVVIMALGLDAVEPGWLILSAVITSYTFLAIIQFLVSSLGDPGRFVAIVLLVLQLTTSAGTFPLELIPEPLQWLNAGLPMTYSVQAFKAAISSGNAELALFNNGILLAFMAGFLILTFTYFTVLFKRRYSKLAEA</sequence>
<dbReference type="InterPro" id="IPR017500">
    <property type="entry name" value="Phage_infect_YhgE_N"/>
</dbReference>
<feature type="transmembrane region" description="Helical" evidence="5">
    <location>
        <begin position="698"/>
        <end position="718"/>
    </location>
</feature>
<comment type="caution">
    <text evidence="7">The sequence shown here is derived from an EMBL/GenBank/DDBJ whole genome shotgun (WGS) entry which is preliminary data.</text>
</comment>
<dbReference type="PANTHER" id="PTHR43077:SF5">
    <property type="entry name" value="PHAGE INFECTION PROTEIN"/>
    <property type="match status" value="1"/>
</dbReference>
<dbReference type="Gene3D" id="1.10.287.950">
    <property type="entry name" value="Methyl-accepting chemotaxis protein"/>
    <property type="match status" value="1"/>
</dbReference>
<dbReference type="Gene3D" id="3.40.1710.10">
    <property type="entry name" value="abc type-2 transporter like domain"/>
    <property type="match status" value="1"/>
</dbReference>
<feature type="domain" description="ABC-2 type transporter transmembrane" evidence="6">
    <location>
        <begin position="511"/>
        <end position="711"/>
    </location>
</feature>
<evidence type="ECO:0000256" key="5">
    <source>
        <dbReference type="SAM" id="Phobius"/>
    </source>
</evidence>
<reference evidence="7 8" key="1">
    <citation type="submission" date="2024-06" db="EMBL/GenBank/DDBJ databases">
        <title>Genomic Encyclopedia of Type Strains, Phase IV (KMG-IV): sequencing the most valuable type-strain genomes for metagenomic binning, comparative biology and taxonomic classification.</title>
        <authorList>
            <person name="Goeker M."/>
        </authorList>
    </citation>
    <scope>NUCLEOTIDE SEQUENCE [LARGE SCALE GENOMIC DNA]</scope>
    <source>
        <strain evidence="7 8">DSM 26128</strain>
    </source>
</reference>
<evidence type="ECO:0000313" key="8">
    <source>
        <dbReference type="Proteomes" id="UP001549099"/>
    </source>
</evidence>
<dbReference type="RefSeq" id="WP_354194869.1">
    <property type="nucleotide sequence ID" value="NZ_JBEPLW010000002.1"/>
</dbReference>
<accession>A0ABV2G8E2</accession>
<feature type="transmembrane region" description="Helical" evidence="5">
    <location>
        <begin position="578"/>
        <end position="602"/>
    </location>
</feature>
<evidence type="ECO:0000313" key="7">
    <source>
        <dbReference type="EMBL" id="MET3574556.1"/>
    </source>
</evidence>
<keyword evidence="3 5" id="KW-1133">Transmembrane helix</keyword>
<gene>
    <name evidence="7" type="ORF">ABID49_000438</name>
</gene>
<dbReference type="InterPro" id="IPR017501">
    <property type="entry name" value="Phage_infect_YhgE_C"/>
</dbReference>
<dbReference type="NCBIfam" id="TIGR03062">
    <property type="entry name" value="pip_yhgE_Cterm"/>
    <property type="match status" value="1"/>
</dbReference>
<keyword evidence="4 5" id="KW-0472">Membrane</keyword>
<dbReference type="NCBIfam" id="TIGR03061">
    <property type="entry name" value="pip_yhgE_Nterm"/>
    <property type="match status" value="1"/>
</dbReference>
<keyword evidence="2 5" id="KW-0812">Transmembrane</keyword>
<dbReference type="Proteomes" id="UP001549099">
    <property type="component" value="Unassembled WGS sequence"/>
</dbReference>
<feature type="domain" description="ABC-2 type transporter transmembrane" evidence="6">
    <location>
        <begin position="19"/>
        <end position="157"/>
    </location>
</feature>
<evidence type="ECO:0000256" key="1">
    <source>
        <dbReference type="ARBA" id="ARBA00004141"/>
    </source>
</evidence>
<dbReference type="InterPro" id="IPR013525">
    <property type="entry name" value="ABC2_TM"/>
</dbReference>